<dbReference type="OrthoDB" id="10399779at2759"/>
<proteinExistence type="predicted"/>
<keyword evidence="3" id="KW-1185">Reference proteome</keyword>
<evidence type="ECO:0000256" key="1">
    <source>
        <dbReference type="SAM" id="MobiDB-lite"/>
    </source>
</evidence>
<reference evidence="2" key="1">
    <citation type="submission" date="2020-08" db="EMBL/GenBank/DDBJ databases">
        <title>Multicomponent nature underlies the extraordinary mechanical properties of spider dragline silk.</title>
        <authorList>
            <person name="Kono N."/>
            <person name="Nakamura H."/>
            <person name="Mori M."/>
            <person name="Yoshida Y."/>
            <person name="Ohtoshi R."/>
            <person name="Malay A.D."/>
            <person name="Moran D.A.P."/>
            <person name="Tomita M."/>
            <person name="Numata K."/>
            <person name="Arakawa K."/>
        </authorList>
    </citation>
    <scope>NUCLEOTIDE SEQUENCE</scope>
</reference>
<gene>
    <name evidence="2" type="ORF">TNIN_444181</name>
</gene>
<evidence type="ECO:0000313" key="2">
    <source>
        <dbReference type="EMBL" id="GFY58291.1"/>
    </source>
</evidence>
<sequence>MSELKKKRNIMHTVRRKIRNDSAIGEEKKEGVGKEMELEAKTRLRRGGWKGRACRYDNRMKYEGTFEKERTHSNEGRSGVVH</sequence>
<protein>
    <submittedName>
        <fullName evidence="2">Uncharacterized protein</fullName>
    </submittedName>
</protein>
<evidence type="ECO:0000313" key="3">
    <source>
        <dbReference type="Proteomes" id="UP000886998"/>
    </source>
</evidence>
<accession>A0A8X7C5Q7</accession>
<feature type="compositionally biased region" description="Basic and acidic residues" evidence="1">
    <location>
        <begin position="63"/>
        <end position="75"/>
    </location>
</feature>
<dbReference type="EMBL" id="BMAV01011979">
    <property type="protein sequence ID" value="GFY58291.1"/>
    <property type="molecule type" value="Genomic_DNA"/>
</dbReference>
<organism evidence="2 3">
    <name type="scientific">Trichonephila inaurata madagascariensis</name>
    <dbReference type="NCBI Taxonomy" id="2747483"/>
    <lineage>
        <taxon>Eukaryota</taxon>
        <taxon>Metazoa</taxon>
        <taxon>Ecdysozoa</taxon>
        <taxon>Arthropoda</taxon>
        <taxon>Chelicerata</taxon>
        <taxon>Arachnida</taxon>
        <taxon>Araneae</taxon>
        <taxon>Araneomorphae</taxon>
        <taxon>Entelegynae</taxon>
        <taxon>Araneoidea</taxon>
        <taxon>Nephilidae</taxon>
        <taxon>Trichonephila</taxon>
        <taxon>Trichonephila inaurata</taxon>
    </lineage>
</organism>
<feature type="region of interest" description="Disordered" evidence="1">
    <location>
        <begin position="63"/>
        <end position="82"/>
    </location>
</feature>
<dbReference type="Proteomes" id="UP000886998">
    <property type="component" value="Unassembled WGS sequence"/>
</dbReference>
<name>A0A8X7C5Q7_9ARAC</name>
<comment type="caution">
    <text evidence="2">The sequence shown here is derived from an EMBL/GenBank/DDBJ whole genome shotgun (WGS) entry which is preliminary data.</text>
</comment>
<dbReference type="AlphaFoldDB" id="A0A8X7C5Q7"/>